<reference evidence="1 2" key="1">
    <citation type="submission" date="2023-08" db="EMBL/GenBank/DDBJ databases">
        <title>Pathogen: clinical or host-associated sample.</title>
        <authorList>
            <person name="Hergert J."/>
            <person name="Casey R."/>
            <person name="Wagner J."/>
            <person name="Young E.L."/>
            <person name="Oakeson K.F."/>
        </authorList>
    </citation>
    <scope>NUCLEOTIDE SEQUENCE [LARGE SCALE GENOMIC DNA]</scope>
    <source>
        <strain evidence="1 2">UPHL-collab-2</strain>
    </source>
</reference>
<name>A0ABY9K4I2_9HYPH</name>
<keyword evidence="2" id="KW-1185">Reference proteome</keyword>
<evidence type="ECO:0000313" key="2">
    <source>
        <dbReference type="Proteomes" id="UP001225788"/>
    </source>
</evidence>
<protein>
    <submittedName>
        <fullName evidence="1">Uncharacterized protein</fullName>
    </submittedName>
</protein>
<accession>A0ABY9K4I2</accession>
<evidence type="ECO:0000313" key="1">
    <source>
        <dbReference type="EMBL" id="WLS01757.1"/>
    </source>
</evidence>
<sequence length="109" mass="12262">MAPKTWGNVVAEGFVPPEISRRQFFQELANREMITKEEALAAITVGTLPGAFDVLVSAILDEDVEWQARMLLAGAMTFMRANWFVDYFATMQGFPSAYMDDFWRSAGTL</sequence>
<dbReference type="EMBL" id="CP132314">
    <property type="protein sequence ID" value="WLS01757.1"/>
    <property type="molecule type" value="Genomic_DNA"/>
</dbReference>
<dbReference type="RefSeq" id="WP_306156868.1">
    <property type="nucleotide sequence ID" value="NZ_CP132314.1"/>
</dbReference>
<organism evidence="1 2">
    <name type="scientific">Shinella oryzae</name>
    <dbReference type="NCBI Taxonomy" id="2871820"/>
    <lineage>
        <taxon>Bacteria</taxon>
        <taxon>Pseudomonadati</taxon>
        <taxon>Pseudomonadota</taxon>
        <taxon>Alphaproteobacteria</taxon>
        <taxon>Hyphomicrobiales</taxon>
        <taxon>Rhizobiaceae</taxon>
        <taxon>Shinella</taxon>
    </lineage>
</organism>
<proteinExistence type="predicted"/>
<gene>
    <name evidence="1" type="ORF">Q9315_09880</name>
</gene>
<dbReference type="Proteomes" id="UP001225788">
    <property type="component" value="Chromosome"/>
</dbReference>